<organism evidence="2 3">
    <name type="scientific">Sphingomonas aracearum</name>
    <dbReference type="NCBI Taxonomy" id="2283317"/>
    <lineage>
        <taxon>Bacteria</taxon>
        <taxon>Pseudomonadati</taxon>
        <taxon>Pseudomonadota</taxon>
        <taxon>Alphaproteobacteria</taxon>
        <taxon>Sphingomonadales</taxon>
        <taxon>Sphingomonadaceae</taxon>
        <taxon>Sphingomonas</taxon>
    </lineage>
</organism>
<feature type="chain" id="PRO_5016992558" evidence="1">
    <location>
        <begin position="21"/>
        <end position="139"/>
    </location>
</feature>
<dbReference type="AlphaFoldDB" id="A0A369VTN6"/>
<keyword evidence="1" id="KW-0732">Signal</keyword>
<dbReference type="EMBL" id="QQNB01000002">
    <property type="protein sequence ID" value="RDE05209.1"/>
    <property type="molecule type" value="Genomic_DNA"/>
</dbReference>
<comment type="caution">
    <text evidence="2">The sequence shown here is derived from an EMBL/GenBank/DDBJ whole genome shotgun (WGS) entry which is preliminary data.</text>
</comment>
<gene>
    <name evidence="2" type="ORF">DVW87_08015</name>
</gene>
<accession>A0A369VTN6</accession>
<feature type="signal peptide" evidence="1">
    <location>
        <begin position="1"/>
        <end position="20"/>
    </location>
</feature>
<sequence length="139" mass="13919">MRLRAAAAIVVLTGATPLAAQTGPVAVAEAFLKAVMAGDVVATRRLRTGDAAIAAGDVAGPIAEAEEVLVRFSQMKCSVGALALSPEPVAANLLGLSSVKSGGGRWVEGTMSCPMATGDTKKTPVRIAVVAGKVALFGF</sequence>
<keyword evidence="3" id="KW-1185">Reference proteome</keyword>
<reference evidence="2 3" key="1">
    <citation type="submission" date="2018-07" db="EMBL/GenBank/DDBJ databases">
        <title>a novel species of Sphingomonas isolated from the rhizosphere soil of Araceae plant.</title>
        <authorList>
            <person name="Zhiyong W."/>
            <person name="Qinglan Z."/>
            <person name="Zhiwei F."/>
            <person name="Ding X."/>
            <person name="Gejiao W."/>
            <person name="Shixue Z."/>
        </authorList>
    </citation>
    <scope>NUCLEOTIDE SEQUENCE [LARGE SCALE GENOMIC DNA]</scope>
    <source>
        <strain evidence="2 3">WZY 27</strain>
    </source>
</reference>
<protein>
    <submittedName>
        <fullName evidence="2">Uncharacterized protein</fullName>
    </submittedName>
</protein>
<proteinExistence type="predicted"/>
<name>A0A369VTN6_9SPHN</name>
<evidence type="ECO:0000313" key="2">
    <source>
        <dbReference type="EMBL" id="RDE05209.1"/>
    </source>
</evidence>
<evidence type="ECO:0000256" key="1">
    <source>
        <dbReference type="SAM" id="SignalP"/>
    </source>
</evidence>
<dbReference type="Proteomes" id="UP000253918">
    <property type="component" value="Unassembled WGS sequence"/>
</dbReference>
<evidence type="ECO:0000313" key="3">
    <source>
        <dbReference type="Proteomes" id="UP000253918"/>
    </source>
</evidence>